<evidence type="ECO:0000313" key="10">
    <source>
        <dbReference type="EMBL" id="EEF58238.1"/>
    </source>
</evidence>
<dbReference type="InterPro" id="IPR038731">
    <property type="entry name" value="RgtA/B/C-like"/>
</dbReference>
<dbReference type="AlphaFoldDB" id="B9XPL0"/>
<feature type="transmembrane region" description="Helical" evidence="8">
    <location>
        <begin position="210"/>
        <end position="229"/>
    </location>
</feature>
<evidence type="ECO:0000256" key="6">
    <source>
        <dbReference type="ARBA" id="ARBA00022989"/>
    </source>
</evidence>
<evidence type="ECO:0000313" key="11">
    <source>
        <dbReference type="Proteomes" id="UP000003688"/>
    </source>
</evidence>
<dbReference type="Proteomes" id="UP000003688">
    <property type="component" value="Unassembled WGS sequence"/>
</dbReference>
<keyword evidence="5 8" id="KW-0812">Transmembrane</keyword>
<keyword evidence="6 8" id="KW-1133">Transmembrane helix</keyword>
<reference evidence="10 11" key="1">
    <citation type="journal article" date="2011" name="J. Bacteriol.">
        <title>Genome sequence of 'Pedosphaera parvula' Ellin514, an aerobic Verrucomicrobial isolate from pasture soil.</title>
        <authorList>
            <person name="Kant R."/>
            <person name="van Passel M.W."/>
            <person name="Sangwan P."/>
            <person name="Palva A."/>
            <person name="Lucas S."/>
            <person name="Copeland A."/>
            <person name="Lapidus A."/>
            <person name="Glavina Del Rio T."/>
            <person name="Dalin E."/>
            <person name="Tice H."/>
            <person name="Bruce D."/>
            <person name="Goodwin L."/>
            <person name="Pitluck S."/>
            <person name="Chertkov O."/>
            <person name="Larimer F.W."/>
            <person name="Land M.L."/>
            <person name="Hauser L."/>
            <person name="Brettin T.S."/>
            <person name="Detter J.C."/>
            <person name="Han S."/>
            <person name="de Vos W.M."/>
            <person name="Janssen P.H."/>
            <person name="Smidt H."/>
        </authorList>
    </citation>
    <scope>NUCLEOTIDE SEQUENCE [LARGE SCALE GENOMIC DNA]</scope>
    <source>
        <strain evidence="10 11">Ellin514</strain>
    </source>
</reference>
<feature type="transmembrane region" description="Helical" evidence="8">
    <location>
        <begin position="347"/>
        <end position="365"/>
    </location>
</feature>
<feature type="transmembrane region" description="Helical" evidence="8">
    <location>
        <begin position="86"/>
        <end position="106"/>
    </location>
</feature>
<name>B9XPL0_PEDPL</name>
<feature type="transmembrane region" description="Helical" evidence="8">
    <location>
        <begin position="183"/>
        <end position="198"/>
    </location>
</feature>
<proteinExistence type="predicted"/>
<dbReference type="STRING" id="320771.Cflav_PD1438"/>
<feature type="transmembrane region" description="Helical" evidence="8">
    <location>
        <begin position="292"/>
        <end position="311"/>
    </location>
</feature>
<evidence type="ECO:0000256" key="3">
    <source>
        <dbReference type="ARBA" id="ARBA00022676"/>
    </source>
</evidence>
<evidence type="ECO:0000256" key="2">
    <source>
        <dbReference type="ARBA" id="ARBA00022475"/>
    </source>
</evidence>
<dbReference type="Pfam" id="PF13231">
    <property type="entry name" value="PMT_2"/>
    <property type="match status" value="1"/>
</dbReference>
<evidence type="ECO:0000256" key="5">
    <source>
        <dbReference type="ARBA" id="ARBA00022692"/>
    </source>
</evidence>
<dbReference type="GO" id="GO:0005886">
    <property type="term" value="C:plasma membrane"/>
    <property type="evidence" value="ECO:0007669"/>
    <property type="project" value="UniProtKB-SubCell"/>
</dbReference>
<dbReference type="EMBL" id="ABOX02000047">
    <property type="protein sequence ID" value="EEF58238.1"/>
    <property type="molecule type" value="Genomic_DNA"/>
</dbReference>
<evidence type="ECO:0000256" key="8">
    <source>
        <dbReference type="SAM" id="Phobius"/>
    </source>
</evidence>
<keyword evidence="4 10" id="KW-0808">Transferase</keyword>
<evidence type="ECO:0000256" key="4">
    <source>
        <dbReference type="ARBA" id="ARBA00022679"/>
    </source>
</evidence>
<keyword evidence="2" id="KW-1003">Cell membrane</keyword>
<evidence type="ECO:0000256" key="1">
    <source>
        <dbReference type="ARBA" id="ARBA00004651"/>
    </source>
</evidence>
<feature type="transmembrane region" description="Helical" evidence="8">
    <location>
        <begin position="12"/>
        <end position="30"/>
    </location>
</feature>
<accession>B9XPL0</accession>
<protein>
    <submittedName>
        <fullName evidence="10">Glycosyl transferase, family 39</fullName>
    </submittedName>
</protein>
<feature type="transmembrane region" description="Helical" evidence="8">
    <location>
        <begin position="113"/>
        <end position="129"/>
    </location>
</feature>
<feature type="transmembrane region" description="Helical" evidence="8">
    <location>
        <begin position="135"/>
        <end position="154"/>
    </location>
</feature>
<comment type="subcellular location">
    <subcellularLocation>
        <location evidence="1">Cell membrane</location>
        <topology evidence="1">Multi-pass membrane protein</topology>
    </subcellularLocation>
</comment>
<evidence type="ECO:0000259" key="9">
    <source>
        <dbReference type="Pfam" id="PF13231"/>
    </source>
</evidence>
<feature type="domain" description="Glycosyltransferase RgtA/B/C/D-like" evidence="9">
    <location>
        <begin position="69"/>
        <end position="219"/>
    </location>
</feature>
<organism evidence="10 11">
    <name type="scientific">Pedosphaera parvula (strain Ellin514)</name>
    <dbReference type="NCBI Taxonomy" id="320771"/>
    <lineage>
        <taxon>Bacteria</taxon>
        <taxon>Pseudomonadati</taxon>
        <taxon>Verrucomicrobiota</taxon>
        <taxon>Pedosphaerae</taxon>
        <taxon>Pedosphaerales</taxon>
        <taxon>Pedosphaeraceae</taxon>
        <taxon>Pedosphaera</taxon>
    </lineage>
</organism>
<keyword evidence="11" id="KW-1185">Reference proteome</keyword>
<gene>
    <name evidence="10" type="ORF">Cflav_PD1438</name>
</gene>
<evidence type="ECO:0000256" key="7">
    <source>
        <dbReference type="ARBA" id="ARBA00023136"/>
    </source>
</evidence>
<keyword evidence="7 8" id="KW-0472">Membrane</keyword>
<dbReference type="PANTHER" id="PTHR33908:SF11">
    <property type="entry name" value="MEMBRANE PROTEIN"/>
    <property type="match status" value="1"/>
</dbReference>
<sequence>MKVPASRSLSPLWIYGLLILILLVTAAIRFRLRELPLERDEGEYAYAGQLMLQGIPPYQLAYNMKFPGTYAAYALLMALFGQTPTGIHLGLLIVNAGAILLVYFLTARLSDKRAGLIAAALYAYLSLSAEVLGPVAHATHFVILPALGGLLLLLHGINRRSSLSLFASGVLLGFSVLMKQHGAFFILFAGSYLIYRNARPLKLRQLGVQATMLALGIATPLALTVLLLWKAGVLDKFWFWTIKYAREYATEYPGNLEVFKNLAGSTPHVLYPLAWAAVLGLVILWRKADRTVAIFSTGFFVCSVLTIFPNFNFRPHYYVLLLPAVAMLTGVLVISAREYLLRAQSRIPAALPVALLLIFLAGRLFHERALFFQSSPAQACRLLYPRSAFPESVQIAQYLKAHSPDNARIAVLGSEPQIYFYSQRHSATGYIYTYALMELQPYALQMQRELISEIETTQPDYIVSVEDGDSWIVRQTSEPLIFNWSAKYLQTHYNKVGLLEILPDGQSSLRWGDDIKTSRKVMDVYLNIFKRKDSN</sequence>
<dbReference type="InterPro" id="IPR050297">
    <property type="entry name" value="LipidA_mod_glycosyltrf_83"/>
</dbReference>
<comment type="caution">
    <text evidence="10">The sequence shown here is derived from an EMBL/GenBank/DDBJ whole genome shotgun (WGS) entry which is preliminary data.</text>
</comment>
<feature type="transmembrane region" description="Helical" evidence="8">
    <location>
        <begin position="269"/>
        <end position="285"/>
    </location>
</feature>
<feature type="transmembrane region" description="Helical" evidence="8">
    <location>
        <begin position="317"/>
        <end position="335"/>
    </location>
</feature>
<dbReference type="PANTHER" id="PTHR33908">
    <property type="entry name" value="MANNOSYLTRANSFERASE YKCB-RELATED"/>
    <property type="match status" value="1"/>
</dbReference>
<dbReference type="GO" id="GO:0009103">
    <property type="term" value="P:lipopolysaccharide biosynthetic process"/>
    <property type="evidence" value="ECO:0007669"/>
    <property type="project" value="UniProtKB-ARBA"/>
</dbReference>
<keyword evidence="3" id="KW-0328">Glycosyltransferase</keyword>
<dbReference type="GO" id="GO:0016763">
    <property type="term" value="F:pentosyltransferase activity"/>
    <property type="evidence" value="ECO:0007669"/>
    <property type="project" value="TreeGrafter"/>
</dbReference>
<feature type="transmembrane region" description="Helical" evidence="8">
    <location>
        <begin position="60"/>
        <end position="80"/>
    </location>
</feature>